<evidence type="ECO:0000259" key="8">
    <source>
        <dbReference type="Pfam" id="PF20684"/>
    </source>
</evidence>
<dbReference type="Proteomes" id="UP000770015">
    <property type="component" value="Unassembled WGS sequence"/>
</dbReference>
<evidence type="ECO:0000256" key="5">
    <source>
        <dbReference type="ARBA" id="ARBA00038359"/>
    </source>
</evidence>
<sequence>MDSAQGPRPGRPLPRHTLLAIIWTCFSAAFLFMTLRTVIRLRPSNLARRFTFEDAWLLFSLAALLAFCILETIQLPSLYYISTVIDGQLTLSPDLVTQTERYLLFQFPIVILFWTVLWSVKAGFLALYFKLFKQLKAYRRVWYVLAAFTFLAYMGCVLTLGLSCGDVSNFFKFGGCATENDIIKSNLSVYYSTAIDIFTDLCIMAMPLRLIYGAKITPKQKIGLACVFGLGFVMIAFAVIRANQILQQKYFVNLTLLIVWSTLAASISVIVGSLPALKIFFTGRAGKNSRNSPGSGSNRKFGSIESQGKDGMSLRSLPRDKELGSRRGPDPGDSQENILRPQGTRFVVIKHDVRKKQAIADRYHSTVWV</sequence>
<evidence type="ECO:0000256" key="6">
    <source>
        <dbReference type="SAM" id="MobiDB-lite"/>
    </source>
</evidence>
<dbReference type="GO" id="GO:0016020">
    <property type="term" value="C:membrane"/>
    <property type="evidence" value="ECO:0007669"/>
    <property type="project" value="UniProtKB-SubCell"/>
</dbReference>
<feature type="region of interest" description="Disordered" evidence="6">
    <location>
        <begin position="287"/>
        <end position="338"/>
    </location>
</feature>
<evidence type="ECO:0000256" key="4">
    <source>
        <dbReference type="ARBA" id="ARBA00023136"/>
    </source>
</evidence>
<gene>
    <name evidence="9" type="ORF">F5X68DRAFT_247450</name>
</gene>
<feature type="transmembrane region" description="Helical" evidence="7">
    <location>
        <begin position="141"/>
        <end position="162"/>
    </location>
</feature>
<accession>A0A9P8V4D2</accession>
<keyword evidence="2 7" id="KW-0812">Transmembrane</keyword>
<organism evidence="9 10">
    <name type="scientific">Plectosphaerella plurivora</name>
    <dbReference type="NCBI Taxonomy" id="936078"/>
    <lineage>
        <taxon>Eukaryota</taxon>
        <taxon>Fungi</taxon>
        <taxon>Dikarya</taxon>
        <taxon>Ascomycota</taxon>
        <taxon>Pezizomycotina</taxon>
        <taxon>Sordariomycetes</taxon>
        <taxon>Hypocreomycetidae</taxon>
        <taxon>Glomerellales</taxon>
        <taxon>Plectosphaerellaceae</taxon>
        <taxon>Plectosphaerella</taxon>
    </lineage>
</organism>
<comment type="subcellular location">
    <subcellularLocation>
        <location evidence="1">Membrane</location>
        <topology evidence="1">Multi-pass membrane protein</topology>
    </subcellularLocation>
</comment>
<keyword evidence="4 7" id="KW-0472">Membrane</keyword>
<dbReference type="OrthoDB" id="444631at2759"/>
<feature type="domain" description="Rhodopsin" evidence="8">
    <location>
        <begin position="46"/>
        <end position="281"/>
    </location>
</feature>
<feature type="transmembrane region" description="Helical" evidence="7">
    <location>
        <begin position="189"/>
        <end position="210"/>
    </location>
</feature>
<feature type="transmembrane region" description="Helical" evidence="7">
    <location>
        <begin position="56"/>
        <end position="82"/>
    </location>
</feature>
<comment type="similarity">
    <text evidence="5">Belongs to the SAT4 family.</text>
</comment>
<evidence type="ECO:0000256" key="7">
    <source>
        <dbReference type="SAM" id="Phobius"/>
    </source>
</evidence>
<feature type="compositionally biased region" description="Low complexity" evidence="6">
    <location>
        <begin position="287"/>
        <end position="300"/>
    </location>
</feature>
<evidence type="ECO:0000256" key="3">
    <source>
        <dbReference type="ARBA" id="ARBA00022989"/>
    </source>
</evidence>
<feature type="transmembrane region" description="Helical" evidence="7">
    <location>
        <begin position="102"/>
        <end position="129"/>
    </location>
</feature>
<keyword evidence="10" id="KW-1185">Reference proteome</keyword>
<feature type="transmembrane region" description="Helical" evidence="7">
    <location>
        <begin position="254"/>
        <end position="281"/>
    </location>
</feature>
<dbReference type="PANTHER" id="PTHR33048:SF162">
    <property type="entry name" value="SATRATOXIN BIOSYNTHESIS SC1 CLUSTER PROTEIN 4"/>
    <property type="match status" value="1"/>
</dbReference>
<name>A0A9P8V4D2_9PEZI</name>
<evidence type="ECO:0000313" key="10">
    <source>
        <dbReference type="Proteomes" id="UP000770015"/>
    </source>
</evidence>
<reference evidence="9" key="1">
    <citation type="journal article" date="2021" name="Nat. Commun.">
        <title>Genetic determinants of endophytism in the Arabidopsis root mycobiome.</title>
        <authorList>
            <person name="Mesny F."/>
            <person name="Miyauchi S."/>
            <person name="Thiergart T."/>
            <person name="Pickel B."/>
            <person name="Atanasova L."/>
            <person name="Karlsson M."/>
            <person name="Huettel B."/>
            <person name="Barry K.W."/>
            <person name="Haridas S."/>
            <person name="Chen C."/>
            <person name="Bauer D."/>
            <person name="Andreopoulos W."/>
            <person name="Pangilinan J."/>
            <person name="LaButti K."/>
            <person name="Riley R."/>
            <person name="Lipzen A."/>
            <person name="Clum A."/>
            <person name="Drula E."/>
            <person name="Henrissat B."/>
            <person name="Kohler A."/>
            <person name="Grigoriev I.V."/>
            <person name="Martin F.M."/>
            <person name="Hacquard S."/>
        </authorList>
    </citation>
    <scope>NUCLEOTIDE SEQUENCE</scope>
    <source>
        <strain evidence="9">MPI-SDFR-AT-0117</strain>
    </source>
</reference>
<dbReference type="Pfam" id="PF20684">
    <property type="entry name" value="Fung_rhodopsin"/>
    <property type="match status" value="1"/>
</dbReference>
<protein>
    <recommendedName>
        <fullName evidence="8">Rhodopsin domain-containing protein</fullName>
    </recommendedName>
</protein>
<proteinExistence type="inferred from homology"/>
<evidence type="ECO:0000313" key="9">
    <source>
        <dbReference type="EMBL" id="KAH6670887.1"/>
    </source>
</evidence>
<dbReference type="EMBL" id="JAGSXJ010000029">
    <property type="protein sequence ID" value="KAH6670887.1"/>
    <property type="molecule type" value="Genomic_DNA"/>
</dbReference>
<dbReference type="InterPro" id="IPR049326">
    <property type="entry name" value="Rhodopsin_dom_fungi"/>
</dbReference>
<evidence type="ECO:0000256" key="1">
    <source>
        <dbReference type="ARBA" id="ARBA00004141"/>
    </source>
</evidence>
<evidence type="ECO:0000256" key="2">
    <source>
        <dbReference type="ARBA" id="ARBA00022692"/>
    </source>
</evidence>
<keyword evidence="3 7" id="KW-1133">Transmembrane helix</keyword>
<dbReference type="AlphaFoldDB" id="A0A9P8V4D2"/>
<feature type="transmembrane region" description="Helical" evidence="7">
    <location>
        <begin position="16"/>
        <end position="35"/>
    </location>
</feature>
<comment type="caution">
    <text evidence="9">The sequence shown here is derived from an EMBL/GenBank/DDBJ whole genome shotgun (WGS) entry which is preliminary data.</text>
</comment>
<dbReference type="PANTHER" id="PTHR33048">
    <property type="entry name" value="PTH11-LIKE INTEGRAL MEMBRANE PROTEIN (AFU_ORTHOLOGUE AFUA_5G11245)"/>
    <property type="match status" value="1"/>
</dbReference>
<dbReference type="InterPro" id="IPR052337">
    <property type="entry name" value="SAT4-like"/>
</dbReference>
<feature type="compositionally biased region" description="Basic and acidic residues" evidence="6">
    <location>
        <begin position="317"/>
        <end position="330"/>
    </location>
</feature>
<feature type="transmembrane region" description="Helical" evidence="7">
    <location>
        <begin position="222"/>
        <end position="242"/>
    </location>
</feature>